<dbReference type="eggNOG" id="COG1051">
    <property type="taxonomic scope" value="Bacteria"/>
</dbReference>
<dbReference type="Pfam" id="PF00293">
    <property type="entry name" value="NUDIX"/>
    <property type="match status" value="1"/>
</dbReference>
<reference evidence="5 6" key="2">
    <citation type="journal article" date="2010" name="Stand. Genomic Sci.">
        <title>Complete genome sequence of Xylanimonas cellulosilytica type strain (XIL07).</title>
        <authorList>
            <person name="Foster B."/>
            <person name="Pukall R."/>
            <person name="Abt B."/>
            <person name="Nolan M."/>
            <person name="Glavina Del Rio T."/>
            <person name="Chen F."/>
            <person name="Lucas S."/>
            <person name="Tice H."/>
            <person name="Pitluck S."/>
            <person name="Cheng J.-F."/>
            <person name="Chertkov O."/>
            <person name="Brettin T."/>
            <person name="Han C."/>
            <person name="Detter J.C."/>
            <person name="Bruce D."/>
            <person name="Goodwin L."/>
            <person name="Ivanova N."/>
            <person name="Mavromatis K."/>
            <person name="Pati A."/>
            <person name="Mikhailova N."/>
            <person name="Chen A."/>
            <person name="Palaniappan K."/>
            <person name="Land M."/>
            <person name="Hauser L."/>
            <person name="Chang Y.-J."/>
            <person name="Jeffries C.D."/>
            <person name="Chain P."/>
            <person name="Rohde M."/>
            <person name="Goeker M."/>
            <person name="Bristow J."/>
            <person name="Eisen J.A."/>
            <person name="Markowitz V."/>
            <person name="Hugenholtz P."/>
            <person name="Kyrpides N.C."/>
            <person name="Klenk H.-P."/>
            <person name="Lapidus A."/>
        </authorList>
    </citation>
    <scope>NUCLEOTIDE SEQUENCE [LARGE SCALE GENOMIC DNA]</scope>
    <source>
        <strain evidence="6">DSM 15894 / CECT 5975 / LMG 20990 / XIL07</strain>
    </source>
</reference>
<dbReference type="InterPro" id="IPR015797">
    <property type="entry name" value="NUDIX_hydrolase-like_dom_sf"/>
</dbReference>
<dbReference type="PROSITE" id="PS00893">
    <property type="entry name" value="NUDIX_BOX"/>
    <property type="match status" value="1"/>
</dbReference>
<dbReference type="CDD" id="cd04683">
    <property type="entry name" value="NUDIX_Hydrolase"/>
    <property type="match status" value="1"/>
</dbReference>
<evidence type="ECO:0000256" key="1">
    <source>
        <dbReference type="ARBA" id="ARBA00001946"/>
    </source>
</evidence>
<dbReference type="PANTHER" id="PTHR43046:SF16">
    <property type="entry name" value="ADP-RIBOSE PYROPHOSPHATASE YJHB-RELATED"/>
    <property type="match status" value="1"/>
</dbReference>
<evidence type="ECO:0000256" key="2">
    <source>
        <dbReference type="ARBA" id="ARBA00022801"/>
    </source>
</evidence>
<dbReference type="RefSeq" id="WP_012878070.1">
    <property type="nucleotide sequence ID" value="NC_013530.1"/>
</dbReference>
<reference evidence="6" key="1">
    <citation type="submission" date="2009-11" db="EMBL/GenBank/DDBJ databases">
        <title>The complete chromosome of Xylanimonas cellulosilytica DSM 15894.</title>
        <authorList>
            <consortium name="US DOE Joint Genome Institute (JGI-PGF)"/>
            <person name="Lucas S."/>
            <person name="Copeland A."/>
            <person name="Lapidus A."/>
            <person name="Glavina del Rio T."/>
            <person name="Dalin E."/>
            <person name="Tice H."/>
            <person name="Bruce D."/>
            <person name="Goodwin L."/>
            <person name="Pitluck S."/>
            <person name="Kyrpides N."/>
            <person name="Mavromatis K."/>
            <person name="Ivanova N."/>
            <person name="Mikhailova N."/>
            <person name="Foster B."/>
            <person name="Clum A."/>
            <person name="Brettin T."/>
            <person name="Detter J.C."/>
            <person name="Han C."/>
            <person name="Larimer F."/>
            <person name="Land M."/>
            <person name="Hauser L."/>
            <person name="Markowitz V."/>
            <person name="Cheng J.F."/>
            <person name="Hugenholtz P."/>
            <person name="Woyke T."/>
            <person name="Wu D."/>
            <person name="Gehrich-Schroeter G."/>
            <person name="Schneider S."/>
            <person name="Pukall S.R."/>
            <person name="Klenk H.P."/>
            <person name="Eisen J.A."/>
        </authorList>
    </citation>
    <scope>NUCLEOTIDE SEQUENCE [LARGE SCALE GENOMIC DNA]</scope>
    <source>
        <strain evidence="6">DSM 15894 / CECT 5975 / LMG 20990 / XIL07</strain>
    </source>
</reference>
<organism evidence="5 6">
    <name type="scientific">Xylanimonas cellulosilytica (strain DSM 15894 / JCM 12276 / CECT 5975 / KCTC 9989 / LMG 20990 / NBRC 107835 / XIL07)</name>
    <dbReference type="NCBI Taxonomy" id="446471"/>
    <lineage>
        <taxon>Bacteria</taxon>
        <taxon>Bacillati</taxon>
        <taxon>Actinomycetota</taxon>
        <taxon>Actinomycetes</taxon>
        <taxon>Micrococcales</taxon>
        <taxon>Promicromonosporaceae</taxon>
        <taxon>Xylanimonas</taxon>
    </lineage>
</organism>
<gene>
    <name evidence="5" type="ordered locus">Xcel_1297</name>
</gene>
<proteinExistence type="predicted"/>
<dbReference type="STRING" id="446471.Xcel_1297"/>
<dbReference type="PROSITE" id="PS51462">
    <property type="entry name" value="NUDIX"/>
    <property type="match status" value="1"/>
</dbReference>
<comment type="cofactor">
    <cofactor evidence="1">
        <name>Mg(2+)</name>
        <dbReference type="ChEBI" id="CHEBI:18420"/>
    </cofactor>
</comment>
<dbReference type="SUPFAM" id="SSF55811">
    <property type="entry name" value="Nudix"/>
    <property type="match status" value="1"/>
</dbReference>
<evidence type="ECO:0000313" key="6">
    <source>
        <dbReference type="Proteomes" id="UP000002255"/>
    </source>
</evidence>
<keyword evidence="6" id="KW-1185">Reference proteome</keyword>
<dbReference type="PANTHER" id="PTHR43046">
    <property type="entry name" value="GDP-MANNOSE MANNOSYL HYDROLASE"/>
    <property type="match status" value="1"/>
</dbReference>
<dbReference type="Gene3D" id="3.90.79.10">
    <property type="entry name" value="Nucleoside Triphosphate Pyrophosphohydrolase"/>
    <property type="match status" value="1"/>
</dbReference>
<dbReference type="AlphaFoldDB" id="D1C0D9"/>
<dbReference type="InterPro" id="IPR020084">
    <property type="entry name" value="NUDIX_hydrolase_CS"/>
</dbReference>
<feature type="region of interest" description="Disordered" evidence="3">
    <location>
        <begin position="1"/>
        <end position="24"/>
    </location>
</feature>
<evidence type="ECO:0000313" key="5">
    <source>
        <dbReference type="EMBL" id="ACZ30328.1"/>
    </source>
</evidence>
<sequence>MPRVTRAPRPVVEPVETPSWTDDHSADHRFRVVPAAYVLLCRPSPDGRPDQVLLQLRQGTDFMDGHWAAGAAGHVEANESVVDAAVREAREELGVTIAPTDLRPITTMHRGQPGGPALEQRVDVFFAADRWTGDPHTQEADKSADLRWFPLDALPDPVVPHELRVLRALAAGDPPRLMVEGF</sequence>
<evidence type="ECO:0000259" key="4">
    <source>
        <dbReference type="PROSITE" id="PS51462"/>
    </source>
</evidence>
<dbReference type="Proteomes" id="UP000002255">
    <property type="component" value="Chromosome"/>
</dbReference>
<dbReference type="EMBL" id="CP001821">
    <property type="protein sequence ID" value="ACZ30328.1"/>
    <property type="molecule type" value="Genomic_DNA"/>
</dbReference>
<keyword evidence="2 5" id="KW-0378">Hydrolase</keyword>
<protein>
    <submittedName>
        <fullName evidence="5">NUDIX hydrolase</fullName>
    </submittedName>
</protein>
<accession>D1C0D9</accession>
<evidence type="ECO:0000256" key="3">
    <source>
        <dbReference type="SAM" id="MobiDB-lite"/>
    </source>
</evidence>
<feature type="domain" description="Nudix hydrolase" evidence="4">
    <location>
        <begin position="31"/>
        <end position="171"/>
    </location>
</feature>
<name>D1C0D9_XYLCX</name>
<dbReference type="InterPro" id="IPR000086">
    <property type="entry name" value="NUDIX_hydrolase_dom"/>
</dbReference>
<dbReference type="GO" id="GO:0016787">
    <property type="term" value="F:hydrolase activity"/>
    <property type="evidence" value="ECO:0007669"/>
    <property type="project" value="UniProtKB-KW"/>
</dbReference>
<dbReference type="KEGG" id="xce:Xcel_1297"/>
<dbReference type="HOGENOM" id="CLU_037162_9_3_11"/>
<dbReference type="OrthoDB" id="21342at2"/>